<keyword evidence="2" id="KW-1185">Reference proteome</keyword>
<comment type="caution">
    <text evidence="1">The sequence shown here is derived from an EMBL/GenBank/DDBJ whole genome shotgun (WGS) entry which is preliminary data.</text>
</comment>
<feature type="non-terminal residue" evidence="1">
    <location>
        <position position="128"/>
    </location>
</feature>
<organism evidence="1 2">
    <name type="scientific">Prorocentrum cordatum</name>
    <dbReference type="NCBI Taxonomy" id="2364126"/>
    <lineage>
        <taxon>Eukaryota</taxon>
        <taxon>Sar</taxon>
        <taxon>Alveolata</taxon>
        <taxon>Dinophyceae</taxon>
        <taxon>Prorocentrales</taxon>
        <taxon>Prorocentraceae</taxon>
        <taxon>Prorocentrum</taxon>
    </lineage>
</organism>
<dbReference type="Proteomes" id="UP001189429">
    <property type="component" value="Unassembled WGS sequence"/>
</dbReference>
<protein>
    <submittedName>
        <fullName evidence="1">Uncharacterized protein</fullName>
    </submittedName>
</protein>
<dbReference type="EMBL" id="CAUYUJ010015556">
    <property type="protein sequence ID" value="CAK0855471.1"/>
    <property type="molecule type" value="Genomic_DNA"/>
</dbReference>
<evidence type="ECO:0000313" key="1">
    <source>
        <dbReference type="EMBL" id="CAK0855471.1"/>
    </source>
</evidence>
<reference evidence="1" key="1">
    <citation type="submission" date="2023-10" db="EMBL/GenBank/DDBJ databases">
        <authorList>
            <person name="Chen Y."/>
            <person name="Shah S."/>
            <person name="Dougan E. K."/>
            <person name="Thang M."/>
            <person name="Chan C."/>
        </authorList>
    </citation>
    <scope>NUCLEOTIDE SEQUENCE [LARGE SCALE GENOMIC DNA]</scope>
</reference>
<accession>A0ABN9U8H1</accession>
<feature type="non-terminal residue" evidence="1">
    <location>
        <position position="1"/>
    </location>
</feature>
<evidence type="ECO:0000313" key="2">
    <source>
        <dbReference type="Proteomes" id="UP001189429"/>
    </source>
</evidence>
<gene>
    <name evidence="1" type="ORF">PCOR1329_LOCUS46198</name>
</gene>
<proteinExistence type="predicted"/>
<name>A0ABN9U8H1_9DINO</name>
<sequence>VLDQMIYGGWRSHAASVPARLPLPWAAACLVARPAAVGIWRMCAAVPTVLVDNVDQFPSSTGAEESLVFPFSYREWAVAIEAACQAVGLTCEMTPVLYMLRQGVAPHDAATRARGFRDIQDRGKWMTD</sequence>